<dbReference type="AlphaFoldDB" id="A0AAV6HGC0"/>
<gene>
    <name evidence="3" type="ORF">AALO_G00031820</name>
</gene>
<feature type="region of interest" description="Disordered" evidence="2">
    <location>
        <begin position="39"/>
        <end position="62"/>
    </location>
</feature>
<dbReference type="GO" id="GO:0005737">
    <property type="term" value="C:cytoplasm"/>
    <property type="evidence" value="ECO:0007669"/>
    <property type="project" value="TreeGrafter"/>
</dbReference>
<reference evidence="3" key="1">
    <citation type="submission" date="2020-10" db="EMBL/GenBank/DDBJ databases">
        <title>Chromosome-scale genome assembly of the Allis shad, Alosa alosa.</title>
        <authorList>
            <person name="Margot Z."/>
            <person name="Christophe K."/>
            <person name="Cabau C."/>
            <person name="Louis A."/>
            <person name="Berthelot C."/>
            <person name="Parey E."/>
            <person name="Roest Crollius H."/>
            <person name="Montfort J."/>
            <person name="Robinson-Rechavi M."/>
            <person name="Bucao C."/>
            <person name="Bouchez O."/>
            <person name="Gislard M."/>
            <person name="Lluch J."/>
            <person name="Milhes M."/>
            <person name="Lampietro C."/>
            <person name="Lopez Roques C."/>
            <person name="Donnadieu C."/>
            <person name="Braasch I."/>
            <person name="Desvignes T."/>
            <person name="Postlethwait J."/>
            <person name="Bobe J."/>
            <person name="Guiguen Y."/>
        </authorList>
    </citation>
    <scope>NUCLEOTIDE SEQUENCE</scope>
    <source>
        <strain evidence="3">M-15738</strain>
        <tissue evidence="3">Blood</tissue>
    </source>
</reference>
<accession>A0AAV6HGC0</accession>
<proteinExistence type="predicted"/>
<feature type="compositionally biased region" description="Low complexity" evidence="2">
    <location>
        <begin position="225"/>
        <end position="257"/>
    </location>
</feature>
<dbReference type="EMBL" id="JADWDJ010000002">
    <property type="protein sequence ID" value="KAG5284907.1"/>
    <property type="molecule type" value="Genomic_DNA"/>
</dbReference>
<keyword evidence="4" id="KW-1185">Reference proteome</keyword>
<name>A0AAV6HGC0_9TELE</name>
<sequence length="389" mass="40935">MLQQILKDMYIEPELLEALSEEQKKTLFTKMRQEQVRRWNEREEKMEGEEAHRPKAKTGQSKSVSWLLGRDGDVQVFVIGEVDELKSKLIYTGLGERNTSSLCNNSRPCSTQAATFKSNLINRTSPDSVRSGRENHPPKTQAGIQLNLKDNTDEMKPSPPLQVPLQAQESQEDTESAPADAPADALVSPVSPPPAYRPHLRPGSTRPLLTAASLLKGLDRSGGSIRSSVGMGSSGSASALLSGTGSSGSSSNSSAPLVNTGSGSGSSSSSPLGGPGSRMPPAETQEPQSSRGKDFRVVTSKRALSVDEVGASASVVAPAAVPAAVPVAVPVVAPAAVTAADVCVGRGRVAQLMKTFSVCGETTPPVRSSKPPIPSKPNHLRMQQSASLR</sequence>
<keyword evidence="1" id="KW-0727">SH2 domain</keyword>
<comment type="caution">
    <text evidence="3">The sequence shown here is derived from an EMBL/GenBank/DDBJ whole genome shotgun (WGS) entry which is preliminary data.</text>
</comment>
<dbReference type="Proteomes" id="UP000823561">
    <property type="component" value="Chromosome 2"/>
</dbReference>
<feature type="region of interest" description="Disordered" evidence="2">
    <location>
        <begin position="114"/>
        <end position="205"/>
    </location>
</feature>
<feature type="region of interest" description="Disordered" evidence="2">
    <location>
        <begin position="361"/>
        <end position="389"/>
    </location>
</feature>
<feature type="compositionally biased region" description="Polar residues" evidence="2">
    <location>
        <begin position="114"/>
        <end position="128"/>
    </location>
</feature>
<dbReference type="PANTHER" id="PTHR14388:SF5">
    <property type="entry name" value="SH2 DOMAIN-CONTAINING PROTEIN 4A"/>
    <property type="match status" value="1"/>
</dbReference>
<evidence type="ECO:0000256" key="1">
    <source>
        <dbReference type="ARBA" id="ARBA00022999"/>
    </source>
</evidence>
<evidence type="ECO:0000313" key="3">
    <source>
        <dbReference type="EMBL" id="KAG5284907.1"/>
    </source>
</evidence>
<feature type="compositionally biased region" description="Basic and acidic residues" evidence="2">
    <location>
        <begin position="39"/>
        <end position="53"/>
    </location>
</feature>
<dbReference type="PANTHER" id="PTHR14388">
    <property type="entry name" value="T CELL-SPECIFIC ADAPTER PROTEIN TSAD"/>
    <property type="match status" value="1"/>
</dbReference>
<evidence type="ECO:0000256" key="2">
    <source>
        <dbReference type="SAM" id="MobiDB-lite"/>
    </source>
</evidence>
<protein>
    <submittedName>
        <fullName evidence="3">Uncharacterized protein</fullName>
    </submittedName>
</protein>
<evidence type="ECO:0000313" key="4">
    <source>
        <dbReference type="Proteomes" id="UP000823561"/>
    </source>
</evidence>
<organism evidence="3 4">
    <name type="scientific">Alosa alosa</name>
    <name type="common">allis shad</name>
    <dbReference type="NCBI Taxonomy" id="278164"/>
    <lineage>
        <taxon>Eukaryota</taxon>
        <taxon>Metazoa</taxon>
        <taxon>Chordata</taxon>
        <taxon>Craniata</taxon>
        <taxon>Vertebrata</taxon>
        <taxon>Euteleostomi</taxon>
        <taxon>Actinopterygii</taxon>
        <taxon>Neopterygii</taxon>
        <taxon>Teleostei</taxon>
        <taxon>Clupei</taxon>
        <taxon>Clupeiformes</taxon>
        <taxon>Clupeoidei</taxon>
        <taxon>Clupeidae</taxon>
        <taxon>Alosa</taxon>
    </lineage>
</organism>
<feature type="region of interest" description="Disordered" evidence="2">
    <location>
        <begin position="225"/>
        <end position="295"/>
    </location>
</feature>